<dbReference type="InterPro" id="IPR007235">
    <property type="entry name" value="Glyco_trans_28_C"/>
</dbReference>
<dbReference type="PANTHER" id="PTHR43025:SF3">
    <property type="entry name" value="MONOGALACTOSYLDIACYLGLYCEROL SYNTHASE 1, CHLOROPLASTIC"/>
    <property type="match status" value="1"/>
</dbReference>
<dbReference type="AlphaFoldDB" id="A0A916QAM0"/>
<evidence type="ECO:0000256" key="2">
    <source>
        <dbReference type="ARBA" id="ARBA00006962"/>
    </source>
</evidence>
<dbReference type="RefSeq" id="WP_200965539.1">
    <property type="nucleotide sequence ID" value="NZ_BMAQ01000004.1"/>
</dbReference>
<evidence type="ECO:0000259" key="5">
    <source>
        <dbReference type="Pfam" id="PF04101"/>
    </source>
</evidence>
<sequence length="383" mass="43991">MTGEDHKKVMILYASYGDGHYQVSKALREKFLEKGIREIVMIDLFKEANPTVNAITRYFYIKSYKVLPSVYGWLYYGTKNIKWDSFFAKWVQSYGQHKLLKMIKVERPDIVIHTFPMAVIPEIRKKLGIYIPNVTVVTDFDLHRRWLHPEIDKYYVATEDLKAKIEKTGIPSERIVVSGIPIKPAFEQRLPESKILEKYQLRKGRHTILIMAGSYGVMQGLGSMCERLAKHEEIQLIVVCGKNGHLQEEMEQRFQSFANVRIMGFVEAIHELMQISTCIVTKPGGITLSEAISMQLPIFIYRPVPGQERDNAVYLESKGAACIAQEPPELEAQLLNLLNEPSRLQDIRSALSDLWKPHAADRIVDDIIADLNDHPMQRSIHLI</sequence>
<dbReference type="Proteomes" id="UP000654993">
    <property type="component" value="Unassembled WGS sequence"/>
</dbReference>
<proteinExistence type="inferred from homology"/>
<keyword evidence="8" id="KW-1185">Reference proteome</keyword>
<reference evidence="7" key="2">
    <citation type="journal article" date="2021" name="Data Brief">
        <title>Draft genome sequence data of the facultative, thermophilic, xylanolytic bacterium Paenibacillus sp. strain DA-C8.</title>
        <authorList>
            <person name="Chhe C."/>
            <person name="Uke A."/>
            <person name="Baramee S."/>
            <person name="Ungkulpasvich U."/>
            <person name="Tachaapaikoon C."/>
            <person name="Pason P."/>
            <person name="Waeonukul R."/>
            <person name="Ratanakhanokchai K."/>
            <person name="Kosugi A."/>
        </authorList>
    </citation>
    <scope>NUCLEOTIDE SEQUENCE</scope>
    <source>
        <strain evidence="7">DA-C8</strain>
    </source>
</reference>
<evidence type="ECO:0000259" key="6">
    <source>
        <dbReference type="Pfam" id="PF06925"/>
    </source>
</evidence>
<protein>
    <submittedName>
        <fullName evidence="7">Processive diacylglycerol beta-glucosyltransferase</fullName>
    </submittedName>
</protein>
<comment type="similarity">
    <text evidence="2">Belongs to the glycosyltransferase 28 family.</text>
</comment>
<dbReference type="PANTHER" id="PTHR43025">
    <property type="entry name" value="MONOGALACTOSYLDIACYLGLYCEROL SYNTHASE"/>
    <property type="match status" value="1"/>
</dbReference>
<dbReference type="Pfam" id="PF04101">
    <property type="entry name" value="Glyco_tran_28_C"/>
    <property type="match status" value="1"/>
</dbReference>
<dbReference type="EMBL" id="BMAQ01000004">
    <property type="protein sequence ID" value="GFR37241.1"/>
    <property type="molecule type" value="Genomic_DNA"/>
</dbReference>
<dbReference type="Pfam" id="PF06925">
    <property type="entry name" value="MGDG_synth"/>
    <property type="match status" value="1"/>
</dbReference>
<dbReference type="InterPro" id="IPR050519">
    <property type="entry name" value="Glycosyltransf_28_UgtP"/>
</dbReference>
<dbReference type="GO" id="GO:0009247">
    <property type="term" value="P:glycolipid biosynthetic process"/>
    <property type="evidence" value="ECO:0007669"/>
    <property type="project" value="InterPro"/>
</dbReference>
<accession>A0A916QAM0</accession>
<feature type="domain" description="Glycosyl transferase family 28 C-terminal" evidence="5">
    <location>
        <begin position="208"/>
        <end position="350"/>
    </location>
</feature>
<name>A0A916QAM0_9BACL</name>
<organism evidence="7 8">
    <name type="scientific">Insulibacter thermoxylanivorax</name>
    <dbReference type="NCBI Taxonomy" id="2749268"/>
    <lineage>
        <taxon>Bacteria</taxon>
        <taxon>Bacillati</taxon>
        <taxon>Bacillota</taxon>
        <taxon>Bacilli</taxon>
        <taxon>Bacillales</taxon>
        <taxon>Paenibacillaceae</taxon>
        <taxon>Insulibacter</taxon>
    </lineage>
</organism>
<reference evidence="7" key="1">
    <citation type="submission" date="2020-08" db="EMBL/GenBank/DDBJ databases">
        <authorList>
            <person name="Uke A."/>
            <person name="Chhe C."/>
            <person name="Baramee S."/>
            <person name="Kosugi A."/>
        </authorList>
    </citation>
    <scope>NUCLEOTIDE SEQUENCE</scope>
    <source>
        <strain evidence="7">DA-C8</strain>
    </source>
</reference>
<comment type="subcellular location">
    <subcellularLocation>
        <location evidence="1">Membrane</location>
    </subcellularLocation>
</comment>
<dbReference type="GO" id="GO:0016758">
    <property type="term" value="F:hexosyltransferase activity"/>
    <property type="evidence" value="ECO:0007669"/>
    <property type="project" value="InterPro"/>
</dbReference>
<keyword evidence="4" id="KW-0808">Transferase</keyword>
<keyword evidence="3" id="KW-0328">Glycosyltransferase</keyword>
<evidence type="ECO:0000256" key="3">
    <source>
        <dbReference type="ARBA" id="ARBA00022676"/>
    </source>
</evidence>
<feature type="domain" description="Diacylglycerol glucosyltransferase N-terminal" evidence="6">
    <location>
        <begin position="20"/>
        <end position="182"/>
    </location>
</feature>
<dbReference type="Gene3D" id="3.40.50.2000">
    <property type="entry name" value="Glycogen Phosphorylase B"/>
    <property type="match status" value="1"/>
</dbReference>
<evidence type="ECO:0000313" key="7">
    <source>
        <dbReference type="EMBL" id="GFR37241.1"/>
    </source>
</evidence>
<evidence type="ECO:0000256" key="4">
    <source>
        <dbReference type="ARBA" id="ARBA00022679"/>
    </source>
</evidence>
<gene>
    <name evidence="7" type="primary">ugtP</name>
    <name evidence="7" type="ORF">PRECH8_05370</name>
</gene>
<dbReference type="SUPFAM" id="SSF53756">
    <property type="entry name" value="UDP-Glycosyltransferase/glycogen phosphorylase"/>
    <property type="match status" value="1"/>
</dbReference>
<dbReference type="GO" id="GO:0016020">
    <property type="term" value="C:membrane"/>
    <property type="evidence" value="ECO:0007669"/>
    <property type="project" value="UniProtKB-SubCell"/>
</dbReference>
<evidence type="ECO:0000256" key="1">
    <source>
        <dbReference type="ARBA" id="ARBA00004370"/>
    </source>
</evidence>
<evidence type="ECO:0000313" key="8">
    <source>
        <dbReference type="Proteomes" id="UP000654993"/>
    </source>
</evidence>
<dbReference type="InterPro" id="IPR009695">
    <property type="entry name" value="Diacylglyc_glucosyltr_N"/>
</dbReference>
<comment type="caution">
    <text evidence="7">The sequence shown here is derived from an EMBL/GenBank/DDBJ whole genome shotgun (WGS) entry which is preliminary data.</text>
</comment>